<reference evidence="2" key="1">
    <citation type="submission" date="2019-04" db="EMBL/GenBank/DDBJ databases">
        <title>Friends and foes A comparative genomics studyof 23 Aspergillus species from section Flavi.</title>
        <authorList>
            <consortium name="DOE Joint Genome Institute"/>
            <person name="Kjaerbolling I."/>
            <person name="Vesth T."/>
            <person name="Frisvad J.C."/>
            <person name="Nybo J.L."/>
            <person name="Theobald S."/>
            <person name="Kildgaard S."/>
            <person name="Isbrandt T."/>
            <person name="Kuo A."/>
            <person name="Sato A."/>
            <person name="Lyhne E.K."/>
            <person name="Kogle M.E."/>
            <person name="Wiebenga A."/>
            <person name="Kun R.S."/>
            <person name="Lubbers R.J."/>
            <person name="Makela M.R."/>
            <person name="Barry K."/>
            <person name="Chovatia M."/>
            <person name="Clum A."/>
            <person name="Daum C."/>
            <person name="Haridas S."/>
            <person name="He G."/>
            <person name="LaButti K."/>
            <person name="Lipzen A."/>
            <person name="Mondo S."/>
            <person name="Riley R."/>
            <person name="Salamov A."/>
            <person name="Simmons B.A."/>
            <person name="Magnuson J.K."/>
            <person name="Henrissat B."/>
            <person name="Mortensen U.H."/>
            <person name="Larsen T.O."/>
            <person name="Devries R.P."/>
            <person name="Grigoriev I.V."/>
            <person name="Machida M."/>
            <person name="Baker S.E."/>
            <person name="Andersen M.R."/>
        </authorList>
    </citation>
    <scope>NUCLEOTIDE SEQUENCE [LARGE SCALE GENOMIC DNA]</scope>
    <source>
        <strain evidence="2">CBS 553.77</strain>
    </source>
</reference>
<protein>
    <submittedName>
        <fullName evidence="1">Uncharacterized protein</fullName>
    </submittedName>
</protein>
<sequence>MEQWGGVKGWEVVLRKREEERLRGGMQISCGRENEGGGIVSNAWDTDVIVSSASSSGGGEGGSMLRGRRKPVVVSSPVPAWLLMEVGRGRSFADLRGLVCRVRGYLDALRERGVPGDRIVFPDIELLPVFQSWVLAPVVKKRRRRVNGNGVV</sequence>
<gene>
    <name evidence="1" type="ORF">BDV28DRAFT_142491</name>
</gene>
<organism evidence="1 2">
    <name type="scientific">Aspergillus coremiiformis</name>
    <dbReference type="NCBI Taxonomy" id="138285"/>
    <lineage>
        <taxon>Eukaryota</taxon>
        <taxon>Fungi</taxon>
        <taxon>Dikarya</taxon>
        <taxon>Ascomycota</taxon>
        <taxon>Pezizomycotina</taxon>
        <taxon>Eurotiomycetes</taxon>
        <taxon>Eurotiomycetidae</taxon>
        <taxon>Eurotiales</taxon>
        <taxon>Aspergillaceae</taxon>
        <taxon>Aspergillus</taxon>
        <taxon>Aspergillus subgen. Circumdati</taxon>
    </lineage>
</organism>
<proteinExistence type="predicted"/>
<accession>A0A5N6YTX7</accession>
<evidence type="ECO:0000313" key="2">
    <source>
        <dbReference type="Proteomes" id="UP000327118"/>
    </source>
</evidence>
<keyword evidence="2" id="KW-1185">Reference proteome</keyword>
<dbReference type="AlphaFoldDB" id="A0A5N6YTX7"/>
<name>A0A5N6YTX7_9EURO</name>
<dbReference type="EMBL" id="ML739381">
    <property type="protein sequence ID" value="KAE8348887.1"/>
    <property type="molecule type" value="Genomic_DNA"/>
</dbReference>
<dbReference type="Proteomes" id="UP000327118">
    <property type="component" value="Unassembled WGS sequence"/>
</dbReference>
<evidence type="ECO:0000313" key="1">
    <source>
        <dbReference type="EMBL" id="KAE8348887.1"/>
    </source>
</evidence>
<dbReference type="OrthoDB" id="4161595at2759"/>